<dbReference type="EMBL" id="WJXA01000012">
    <property type="protein sequence ID" value="KAF7123624.1"/>
    <property type="molecule type" value="Genomic_DNA"/>
</dbReference>
<evidence type="ECO:0000256" key="1">
    <source>
        <dbReference type="SAM" id="MobiDB-lite"/>
    </source>
</evidence>
<dbReference type="InterPro" id="IPR054722">
    <property type="entry name" value="PolX-like_BBD"/>
</dbReference>
<name>A0A834G5V2_RHOSS</name>
<feature type="region of interest" description="Disordered" evidence="1">
    <location>
        <begin position="187"/>
        <end position="250"/>
    </location>
</feature>
<feature type="compositionally biased region" description="Pro residues" evidence="1">
    <location>
        <begin position="209"/>
        <end position="220"/>
    </location>
</feature>
<comment type="caution">
    <text evidence="3">The sequence shown here is derived from an EMBL/GenBank/DDBJ whole genome shotgun (WGS) entry which is preliminary data.</text>
</comment>
<dbReference type="Pfam" id="PF22936">
    <property type="entry name" value="Pol_BBD"/>
    <property type="match status" value="1"/>
</dbReference>
<feature type="domain" description="Retrovirus-related Pol polyprotein from transposon TNT 1-94-like beta-barrel" evidence="2">
    <location>
        <begin position="64"/>
        <end position="139"/>
    </location>
</feature>
<gene>
    <name evidence="3" type="ORF">RHSIM_Rhsim12G0169100</name>
</gene>
<accession>A0A834G5V2</accession>
<sequence>MEQSVMASYFRVILEGLKQYPPSSRFTKSELQYIFADILSKCGILSESGKNSTSLSAATGTSSWFFDSACCNHMTSDSTIFSSKSHATHTPAIQTADGSHMHASHVGHISTFTISLSDTYLIPKLTLNLISVGQLCELGLTVIFSATGCHVQDPRTAMSASPFFIDPSADIFLDDVDIGSSELPSTTYPEAPLLFDDPTPSDSSLSEPEPLPSPSSPPIELPTRPLSDDPPIEVSAPPLSDTSPLRRSTRMDDSGVIAISKCKICLLIYRIQNRQKSFVLDFGIPYASDLLSRAGITDNKTASTPLEPTTRLTPLDGLADYLDPSQNIFSMVAKTPHSKVINWLGSARREPEKVGGGRGVTVLLDSFGS</sequence>
<dbReference type="Proteomes" id="UP000626092">
    <property type="component" value="Unassembled WGS sequence"/>
</dbReference>
<dbReference type="AlphaFoldDB" id="A0A834G5V2"/>
<keyword evidence="4" id="KW-1185">Reference proteome</keyword>
<proteinExistence type="predicted"/>
<evidence type="ECO:0000259" key="2">
    <source>
        <dbReference type="Pfam" id="PF22936"/>
    </source>
</evidence>
<dbReference type="OrthoDB" id="1706811at2759"/>
<reference evidence="3" key="1">
    <citation type="submission" date="2019-11" db="EMBL/GenBank/DDBJ databases">
        <authorList>
            <person name="Liu Y."/>
            <person name="Hou J."/>
            <person name="Li T.-Q."/>
            <person name="Guan C.-H."/>
            <person name="Wu X."/>
            <person name="Wu H.-Z."/>
            <person name="Ling F."/>
            <person name="Zhang R."/>
            <person name="Shi X.-G."/>
            <person name="Ren J.-P."/>
            <person name="Chen E.-F."/>
            <person name="Sun J.-M."/>
        </authorList>
    </citation>
    <scope>NUCLEOTIDE SEQUENCE</scope>
    <source>
        <strain evidence="3">Adult_tree_wgs_1</strain>
        <tissue evidence="3">Leaves</tissue>
    </source>
</reference>
<evidence type="ECO:0000313" key="4">
    <source>
        <dbReference type="Proteomes" id="UP000626092"/>
    </source>
</evidence>
<feature type="compositionally biased region" description="Low complexity" evidence="1">
    <location>
        <begin position="192"/>
        <end position="208"/>
    </location>
</feature>
<organism evidence="3 4">
    <name type="scientific">Rhododendron simsii</name>
    <name type="common">Sims's rhododendron</name>
    <dbReference type="NCBI Taxonomy" id="118357"/>
    <lineage>
        <taxon>Eukaryota</taxon>
        <taxon>Viridiplantae</taxon>
        <taxon>Streptophyta</taxon>
        <taxon>Embryophyta</taxon>
        <taxon>Tracheophyta</taxon>
        <taxon>Spermatophyta</taxon>
        <taxon>Magnoliopsida</taxon>
        <taxon>eudicotyledons</taxon>
        <taxon>Gunneridae</taxon>
        <taxon>Pentapetalae</taxon>
        <taxon>asterids</taxon>
        <taxon>Ericales</taxon>
        <taxon>Ericaceae</taxon>
        <taxon>Ericoideae</taxon>
        <taxon>Rhodoreae</taxon>
        <taxon>Rhododendron</taxon>
    </lineage>
</organism>
<protein>
    <recommendedName>
        <fullName evidence="2">Retrovirus-related Pol polyprotein from transposon TNT 1-94-like beta-barrel domain-containing protein</fullName>
    </recommendedName>
</protein>
<evidence type="ECO:0000313" key="3">
    <source>
        <dbReference type="EMBL" id="KAF7123624.1"/>
    </source>
</evidence>